<keyword evidence="3" id="KW-0256">Endoplasmic reticulum</keyword>
<dbReference type="InterPro" id="IPR039794">
    <property type="entry name" value="Gtb1-like"/>
</dbReference>
<feature type="domain" description="MRH" evidence="8">
    <location>
        <begin position="364"/>
        <end position="477"/>
    </location>
</feature>
<evidence type="ECO:0000256" key="4">
    <source>
        <dbReference type="ARBA" id="ARBA00023157"/>
    </source>
</evidence>
<dbReference type="InterPro" id="IPR036607">
    <property type="entry name" value="PRKCSH"/>
</dbReference>
<evidence type="ECO:0000256" key="7">
    <source>
        <dbReference type="SAM" id="SignalP"/>
    </source>
</evidence>
<dbReference type="PANTHER" id="PTHR12630:SF1">
    <property type="entry name" value="GLUCOSIDASE 2 SUBUNIT BETA"/>
    <property type="match status" value="1"/>
</dbReference>
<keyword evidence="4" id="KW-1015">Disulfide bond</keyword>
<feature type="signal peptide" evidence="7">
    <location>
        <begin position="1"/>
        <end position="15"/>
    </location>
</feature>
<feature type="compositionally biased region" description="Basic and acidic residues" evidence="6">
    <location>
        <begin position="326"/>
        <end position="336"/>
    </location>
</feature>
<evidence type="ECO:0000256" key="2">
    <source>
        <dbReference type="ARBA" id="ARBA00022729"/>
    </source>
</evidence>
<name>A0ABX8I949_9ASCO</name>
<dbReference type="EMBL" id="CP076663">
    <property type="protein sequence ID" value="QWU88482.1"/>
    <property type="molecule type" value="Genomic_DNA"/>
</dbReference>
<dbReference type="InterPro" id="IPR009011">
    <property type="entry name" value="Man6P_isomerase_rcpt-bd_dom_sf"/>
</dbReference>
<evidence type="ECO:0000256" key="6">
    <source>
        <dbReference type="SAM" id="MobiDB-lite"/>
    </source>
</evidence>
<dbReference type="SUPFAM" id="SSF50911">
    <property type="entry name" value="Mannose 6-phosphate receptor domain"/>
    <property type="match status" value="1"/>
</dbReference>
<gene>
    <name evidence="9" type="ORF">CA3LBN_002790</name>
</gene>
<evidence type="ECO:0000256" key="3">
    <source>
        <dbReference type="ARBA" id="ARBA00022824"/>
    </source>
</evidence>
<evidence type="ECO:0000313" key="10">
    <source>
        <dbReference type="Proteomes" id="UP000825434"/>
    </source>
</evidence>
<evidence type="ECO:0000256" key="1">
    <source>
        <dbReference type="ARBA" id="ARBA00022387"/>
    </source>
</evidence>
<reference evidence="9 10" key="1">
    <citation type="submission" date="2021-06" db="EMBL/GenBank/DDBJ databases">
        <title>Candida outbreak in Lebanon.</title>
        <authorList>
            <person name="Finianos M."/>
        </authorList>
    </citation>
    <scope>NUCLEOTIDE SEQUENCE [LARGE SCALE GENOMIC DNA]</scope>
    <source>
        <strain evidence="9">CA3LBN</strain>
    </source>
</reference>
<evidence type="ECO:0000313" key="9">
    <source>
        <dbReference type="EMBL" id="QWU88482.1"/>
    </source>
</evidence>
<dbReference type="InterPro" id="IPR044865">
    <property type="entry name" value="MRH_dom"/>
</dbReference>
<proteinExistence type="predicted"/>
<feature type="region of interest" description="Disordered" evidence="6">
    <location>
        <begin position="326"/>
        <end position="345"/>
    </location>
</feature>
<protein>
    <recommendedName>
        <fullName evidence="1">Glucosidase 2 subunit beta</fullName>
    </recommendedName>
</protein>
<dbReference type="Pfam" id="PF13015">
    <property type="entry name" value="PRKCSH_1"/>
    <property type="match status" value="1"/>
</dbReference>
<feature type="coiled-coil region" evidence="5">
    <location>
        <begin position="345"/>
        <end position="372"/>
    </location>
</feature>
<dbReference type="Gene3D" id="2.70.130.10">
    <property type="entry name" value="Mannose-6-phosphate receptor binding domain"/>
    <property type="match status" value="1"/>
</dbReference>
<dbReference type="Proteomes" id="UP000825434">
    <property type="component" value="Chromosome 3"/>
</dbReference>
<evidence type="ECO:0000259" key="8">
    <source>
        <dbReference type="PROSITE" id="PS51914"/>
    </source>
</evidence>
<accession>A0ABX8I949</accession>
<keyword evidence="2 7" id="KW-0732">Signal</keyword>
<feature type="chain" id="PRO_5047506882" description="Glucosidase 2 subunit beta" evidence="7">
    <location>
        <begin position="16"/>
        <end position="494"/>
    </location>
</feature>
<feature type="coiled-coil region" evidence="5">
    <location>
        <begin position="152"/>
        <end position="200"/>
    </location>
</feature>
<sequence length="494" mass="56133">MIILKWAALAGLVASSDILGVKPEDQHLYKADNGKWACLSDPSIVLDHSQINDDICDCPDGSDEPGTAACSHLRDRSHGFYCANEGFFPSYIENFKVNDGVCDYEICCDGSDEWASGKCPNKCDEVKQKFDSFVQTRKADIDKALRIRDQYVRKAERAKATVVQQLEQIQEEIAVLEGQLEKENRRLADAKKRAEQGSEDEGTVKKISELTTQLQSYIKDSIASEKRSKSTINKLEGLLNDLVENYNPNYNDASVKQCVNQFREYITGKEEEPEKSSFSIESFTEKLRSLKPPSLNPQDYISIEPTFDNMLHHYFTKFVNTFKPKTEEHEKKEEKPSGPVSNKEITSIEKSIEKLEKELHSKKSEASIYEDNVNKVFGKDDILRAVEKEWVNRKIGEYNYKIGYLDSIYQDNTLVGRLTGVTGSTLHFEHGVKCWNGPHRSAYVDMVCAADSRIVSVSEPEKCQYKFLLETPIVCEAMSEEDIAREFKLDPSEL</sequence>
<evidence type="ECO:0000256" key="5">
    <source>
        <dbReference type="SAM" id="Coils"/>
    </source>
</evidence>
<dbReference type="PANTHER" id="PTHR12630">
    <property type="entry name" value="N-LINKED OLIGOSACCHARIDE PROCESSING"/>
    <property type="match status" value="1"/>
</dbReference>
<keyword evidence="5" id="KW-0175">Coiled coil</keyword>
<dbReference type="Pfam" id="PF12999">
    <property type="entry name" value="PRKCSH-like"/>
    <property type="match status" value="1"/>
</dbReference>
<organism evidence="9 10">
    <name type="scientific">Candidozyma haemuli</name>
    <dbReference type="NCBI Taxonomy" id="45357"/>
    <lineage>
        <taxon>Eukaryota</taxon>
        <taxon>Fungi</taxon>
        <taxon>Dikarya</taxon>
        <taxon>Ascomycota</taxon>
        <taxon>Saccharomycotina</taxon>
        <taxon>Pichiomycetes</taxon>
        <taxon>Metschnikowiaceae</taxon>
        <taxon>Candidozyma</taxon>
    </lineage>
</organism>
<dbReference type="PROSITE" id="PS51914">
    <property type="entry name" value="MRH"/>
    <property type="match status" value="1"/>
</dbReference>
<keyword evidence="10" id="KW-1185">Reference proteome</keyword>
<dbReference type="InterPro" id="IPR028146">
    <property type="entry name" value="PRKCSH_N"/>
</dbReference>